<organism evidence="1 3">
    <name type="scientific">Xanthobacter flavus</name>
    <dbReference type="NCBI Taxonomy" id="281"/>
    <lineage>
        <taxon>Bacteria</taxon>
        <taxon>Pseudomonadati</taxon>
        <taxon>Pseudomonadota</taxon>
        <taxon>Alphaproteobacteria</taxon>
        <taxon>Hyphomicrobiales</taxon>
        <taxon>Xanthobacteraceae</taxon>
        <taxon>Xanthobacter</taxon>
    </lineage>
</organism>
<evidence type="ECO:0000313" key="3">
    <source>
        <dbReference type="Proteomes" id="UP001144397"/>
    </source>
</evidence>
<dbReference type="RefSeq" id="WP_281808303.1">
    <property type="nucleotide sequence ID" value="NZ_BSDO01000004.1"/>
</dbReference>
<reference evidence="1" key="1">
    <citation type="submission" date="2022-12" db="EMBL/GenBank/DDBJ databases">
        <title>Reference genome sequencing for broad-spectrum identification of bacterial and archaeal isolates by mass spectrometry.</title>
        <authorList>
            <person name="Sekiguchi Y."/>
            <person name="Tourlousse D.M."/>
        </authorList>
    </citation>
    <scope>NUCLEOTIDE SEQUENCE</scope>
    <source>
        <strain evidence="1">301</strain>
    </source>
</reference>
<proteinExistence type="predicted"/>
<dbReference type="AlphaFoldDB" id="A0A9W6FK67"/>
<dbReference type="Proteomes" id="UP001144397">
    <property type="component" value="Unassembled WGS sequence"/>
</dbReference>
<keyword evidence="4" id="KW-1185">Reference proteome</keyword>
<evidence type="ECO:0000313" key="2">
    <source>
        <dbReference type="EMBL" id="MDR6334524.1"/>
    </source>
</evidence>
<evidence type="ECO:0000313" key="4">
    <source>
        <dbReference type="Proteomes" id="UP001245370"/>
    </source>
</evidence>
<dbReference type="EMBL" id="JAVDPY010000005">
    <property type="protein sequence ID" value="MDR6334524.1"/>
    <property type="molecule type" value="Genomic_DNA"/>
</dbReference>
<comment type="caution">
    <text evidence="1">The sequence shown here is derived from an EMBL/GenBank/DDBJ whole genome shotgun (WGS) entry which is preliminary data.</text>
</comment>
<protein>
    <submittedName>
        <fullName evidence="1">Uncharacterized protein</fullName>
    </submittedName>
</protein>
<sequence length="121" mass="13391">MTKRTPENIARVRQMAAEGRIAKEIAAAIGVAPSCIAKWARWAGIKLPTRSQAQIIRFSDPAKRAHLSRAGRSAGRPPKSEIVPQWVPRNLHDDYVDFAELYGEEIAARRVSAMKAEAARC</sequence>
<name>A0A9W6FK67_XANFL</name>
<accession>A0A9W6FK67</accession>
<dbReference type="Proteomes" id="UP001245370">
    <property type="component" value="Unassembled WGS sequence"/>
</dbReference>
<dbReference type="GeneID" id="95763916"/>
<reference evidence="2 4" key="2">
    <citation type="submission" date="2023-07" db="EMBL/GenBank/DDBJ databases">
        <title>Genomic Encyclopedia of Type Strains, Phase IV (KMG-IV): sequencing the most valuable type-strain genomes for metagenomic binning, comparative biology and taxonomic classification.</title>
        <authorList>
            <person name="Goeker M."/>
        </authorList>
    </citation>
    <scope>NUCLEOTIDE SEQUENCE [LARGE SCALE GENOMIC DNA]</scope>
    <source>
        <strain evidence="2 4">DSM 338</strain>
    </source>
</reference>
<dbReference type="EMBL" id="BSDO01000004">
    <property type="protein sequence ID" value="GLI23459.1"/>
    <property type="molecule type" value="Genomic_DNA"/>
</dbReference>
<gene>
    <name evidence="2" type="ORF">GGQ86_003006</name>
    <name evidence="1" type="ORF">XFLAVUS301_31330</name>
</gene>
<evidence type="ECO:0000313" key="1">
    <source>
        <dbReference type="EMBL" id="GLI23459.1"/>
    </source>
</evidence>